<dbReference type="EMBL" id="JAWQEG010000431">
    <property type="protein sequence ID" value="KAK3890348.1"/>
    <property type="molecule type" value="Genomic_DNA"/>
</dbReference>
<feature type="compositionally biased region" description="Basic and acidic residues" evidence="1">
    <location>
        <begin position="205"/>
        <end position="222"/>
    </location>
</feature>
<dbReference type="PANTHER" id="PTHR33198:SF20">
    <property type="entry name" value="RETROTRANSPOSON GAG DOMAIN-CONTAINING PROTEIN"/>
    <property type="match status" value="1"/>
</dbReference>
<feature type="domain" description="Paraneoplastic antigen Ma-like C-terminal" evidence="2">
    <location>
        <begin position="21"/>
        <end position="135"/>
    </location>
</feature>
<dbReference type="Pfam" id="PF14893">
    <property type="entry name" value="PNMA"/>
    <property type="match status" value="1"/>
</dbReference>
<dbReference type="PANTHER" id="PTHR33198">
    <property type="entry name" value="ANK_REP_REGION DOMAIN-CONTAINING PROTEIN-RELATED"/>
    <property type="match status" value="1"/>
</dbReference>
<accession>A0AAE1KZV7</accession>
<dbReference type="Proteomes" id="UP001286313">
    <property type="component" value="Unassembled WGS sequence"/>
</dbReference>
<sequence>MPLDVIHPPPFSVVEESSSVAVTRWKKWIKTFQFYLEATGVNSQGQRRALLLHVAGPEVQEIFSTLPDPLDTLDLVVAALENYFSPQVNIKYERVLFRQVKQESGETTDSYVTRLRKLAATCEFHDTNDAILDQVIEKFYSLEHRRKALQERNLTLDKLLQLARAMEVANRQANVIEGNSGNNNQVNKVQYSKPVKKTYYNNKQSKPDQKTYRPKEFVKQEL</sequence>
<evidence type="ECO:0000313" key="3">
    <source>
        <dbReference type="EMBL" id="KAK3890348.1"/>
    </source>
</evidence>
<evidence type="ECO:0000259" key="2">
    <source>
        <dbReference type="Pfam" id="PF14893"/>
    </source>
</evidence>
<comment type="caution">
    <text evidence="3">The sequence shown here is derived from an EMBL/GenBank/DDBJ whole genome shotgun (WGS) entry which is preliminary data.</text>
</comment>
<evidence type="ECO:0000313" key="4">
    <source>
        <dbReference type="Proteomes" id="UP001286313"/>
    </source>
</evidence>
<feature type="region of interest" description="Disordered" evidence="1">
    <location>
        <begin position="200"/>
        <end position="222"/>
    </location>
</feature>
<reference evidence="3" key="1">
    <citation type="submission" date="2023-10" db="EMBL/GenBank/DDBJ databases">
        <title>Genome assemblies of two species of porcelain crab, Petrolisthes cinctipes and Petrolisthes manimaculis (Anomura: Porcellanidae).</title>
        <authorList>
            <person name="Angst P."/>
        </authorList>
    </citation>
    <scope>NUCLEOTIDE SEQUENCE</scope>
    <source>
        <strain evidence="3">PB745_01</strain>
        <tissue evidence="3">Gill</tissue>
    </source>
</reference>
<evidence type="ECO:0000256" key="1">
    <source>
        <dbReference type="SAM" id="MobiDB-lite"/>
    </source>
</evidence>
<organism evidence="3 4">
    <name type="scientific">Petrolisthes cinctipes</name>
    <name type="common">Flat porcelain crab</name>
    <dbReference type="NCBI Taxonomy" id="88211"/>
    <lineage>
        <taxon>Eukaryota</taxon>
        <taxon>Metazoa</taxon>
        <taxon>Ecdysozoa</taxon>
        <taxon>Arthropoda</taxon>
        <taxon>Crustacea</taxon>
        <taxon>Multicrustacea</taxon>
        <taxon>Malacostraca</taxon>
        <taxon>Eumalacostraca</taxon>
        <taxon>Eucarida</taxon>
        <taxon>Decapoda</taxon>
        <taxon>Pleocyemata</taxon>
        <taxon>Anomura</taxon>
        <taxon>Galatheoidea</taxon>
        <taxon>Porcellanidae</taxon>
        <taxon>Petrolisthes</taxon>
    </lineage>
</organism>
<name>A0AAE1KZV7_PETCI</name>
<protein>
    <recommendedName>
        <fullName evidence="2">Paraneoplastic antigen Ma-like C-terminal domain-containing protein</fullName>
    </recommendedName>
</protein>
<proteinExistence type="predicted"/>
<dbReference type="InterPro" id="IPR048270">
    <property type="entry name" value="PNMA_C"/>
</dbReference>
<gene>
    <name evidence="3" type="ORF">Pcinc_005726</name>
</gene>
<dbReference type="AlphaFoldDB" id="A0AAE1KZV7"/>
<keyword evidence="4" id="KW-1185">Reference proteome</keyword>